<dbReference type="AlphaFoldDB" id="A0A8K1LLF5"/>
<dbReference type="Proteomes" id="UP000796761">
    <property type="component" value="Unassembled WGS sequence"/>
</dbReference>
<gene>
    <name evidence="1" type="ORF">HGM15179_008564</name>
</gene>
<dbReference type="OrthoDB" id="276744at2759"/>
<organism evidence="1 2">
    <name type="scientific">Zosterops borbonicus</name>
    <dbReference type="NCBI Taxonomy" id="364589"/>
    <lineage>
        <taxon>Eukaryota</taxon>
        <taxon>Metazoa</taxon>
        <taxon>Chordata</taxon>
        <taxon>Craniata</taxon>
        <taxon>Vertebrata</taxon>
        <taxon>Euteleostomi</taxon>
        <taxon>Archelosauria</taxon>
        <taxon>Archosauria</taxon>
        <taxon>Dinosauria</taxon>
        <taxon>Saurischia</taxon>
        <taxon>Theropoda</taxon>
        <taxon>Coelurosauria</taxon>
        <taxon>Aves</taxon>
        <taxon>Neognathae</taxon>
        <taxon>Neoaves</taxon>
        <taxon>Telluraves</taxon>
        <taxon>Australaves</taxon>
        <taxon>Passeriformes</taxon>
        <taxon>Sylvioidea</taxon>
        <taxon>Zosteropidae</taxon>
        <taxon>Zosterops</taxon>
    </lineage>
</organism>
<evidence type="ECO:0000313" key="1">
    <source>
        <dbReference type="EMBL" id="TRZ18560.1"/>
    </source>
</evidence>
<protein>
    <submittedName>
        <fullName evidence="1">Uncharacterized protein</fullName>
    </submittedName>
</protein>
<evidence type="ECO:0000313" key="2">
    <source>
        <dbReference type="Proteomes" id="UP000796761"/>
    </source>
</evidence>
<sequence length="182" mass="20862">MEPLELHTGLFVESIYDQDVSDLLCLCWLLALHSPGMSLHASICCLSQVCRVEEEGNKAGEGLGKQAFKDLENKLFFHEEQLRELGLFSLEKRRLRGDLITLYNSLKGCCRQLGVGLFLQAASDRTTGHSLRLHQEKYRLDIRKKFFTERAIKYWNCLPREVESPSLDVFKKRLDVALSAMV</sequence>
<comment type="caution">
    <text evidence="1">The sequence shown here is derived from an EMBL/GenBank/DDBJ whole genome shotgun (WGS) entry which is preliminary data.</text>
</comment>
<dbReference type="EMBL" id="SWJQ01000219">
    <property type="protein sequence ID" value="TRZ18560.1"/>
    <property type="molecule type" value="Genomic_DNA"/>
</dbReference>
<keyword evidence="2" id="KW-1185">Reference proteome</keyword>
<reference evidence="1" key="1">
    <citation type="submission" date="2019-04" db="EMBL/GenBank/DDBJ databases">
        <title>Genome assembly of Zosterops borbonicus 15179.</title>
        <authorList>
            <person name="Leroy T."/>
            <person name="Anselmetti Y."/>
            <person name="Tilak M.-K."/>
            <person name="Nabholz B."/>
        </authorList>
    </citation>
    <scope>NUCLEOTIDE SEQUENCE</scope>
    <source>
        <strain evidence="1">HGM_15179</strain>
        <tissue evidence="1">Muscle</tissue>
    </source>
</reference>
<name>A0A8K1LLF5_9PASS</name>
<proteinExistence type="predicted"/>
<accession>A0A8K1LLF5</accession>